<reference evidence="1 2" key="1">
    <citation type="submission" date="2020-03" db="EMBL/GenBank/DDBJ databases">
        <title>Whole genome shotgun sequence of Phytohabitans houttuyneae NBRC 108639.</title>
        <authorList>
            <person name="Komaki H."/>
            <person name="Tamura T."/>
        </authorList>
    </citation>
    <scope>NUCLEOTIDE SEQUENCE [LARGE SCALE GENOMIC DNA]</scope>
    <source>
        <strain evidence="1 2">NBRC 108639</strain>
    </source>
</reference>
<proteinExistence type="predicted"/>
<reference evidence="1 2" key="2">
    <citation type="submission" date="2020-03" db="EMBL/GenBank/DDBJ databases">
        <authorList>
            <person name="Ichikawa N."/>
            <person name="Kimura A."/>
            <person name="Kitahashi Y."/>
            <person name="Uohara A."/>
        </authorList>
    </citation>
    <scope>NUCLEOTIDE SEQUENCE [LARGE SCALE GENOMIC DNA]</scope>
    <source>
        <strain evidence="1 2">NBRC 108639</strain>
    </source>
</reference>
<gene>
    <name evidence="1" type="ORF">Phou_091710</name>
</gene>
<dbReference type="Proteomes" id="UP000482800">
    <property type="component" value="Unassembled WGS sequence"/>
</dbReference>
<organism evidence="1 2">
    <name type="scientific">Phytohabitans houttuyneae</name>
    <dbReference type="NCBI Taxonomy" id="1076126"/>
    <lineage>
        <taxon>Bacteria</taxon>
        <taxon>Bacillati</taxon>
        <taxon>Actinomycetota</taxon>
        <taxon>Actinomycetes</taxon>
        <taxon>Micromonosporales</taxon>
        <taxon>Micromonosporaceae</taxon>
    </lineage>
</organism>
<comment type="caution">
    <text evidence="1">The sequence shown here is derived from an EMBL/GenBank/DDBJ whole genome shotgun (WGS) entry which is preliminary data.</text>
</comment>
<sequence>MKNGELIVAVTVQTFPFALGEIRADSALKERRLAVIAAEAHSSQSGQIFQAQGCVDRGGG</sequence>
<evidence type="ECO:0000313" key="1">
    <source>
        <dbReference type="EMBL" id="GFJ84991.1"/>
    </source>
</evidence>
<dbReference type="EMBL" id="BLPF01000004">
    <property type="protein sequence ID" value="GFJ84991.1"/>
    <property type="molecule type" value="Genomic_DNA"/>
</dbReference>
<accession>A0A6V8KRK8</accession>
<name>A0A6V8KRK8_9ACTN</name>
<keyword evidence="2" id="KW-1185">Reference proteome</keyword>
<protein>
    <submittedName>
        <fullName evidence="1">Uncharacterized protein</fullName>
    </submittedName>
</protein>
<evidence type="ECO:0000313" key="2">
    <source>
        <dbReference type="Proteomes" id="UP000482800"/>
    </source>
</evidence>
<dbReference type="AlphaFoldDB" id="A0A6V8KRK8"/>